<keyword evidence="5 10" id="KW-0812">Transmembrane</keyword>
<feature type="transmembrane region" description="Helical" evidence="10">
    <location>
        <begin position="71"/>
        <end position="93"/>
    </location>
</feature>
<keyword evidence="12" id="KW-1185">Reference proteome</keyword>
<sequence length="254" mass="27325">MISFNEAQVMAWLTPVLWPFLRVLALFQVLPVFGQRTVPARVRVALAFMVAVCASGVGPPVPVVALDSALAVMLVIQQLVIGVTLGFAVRIVFAAVEFAGELAGLQMGMNFAGFFDPVMASQSTAASRFFATLVAFMFIVINGHLTVIETVVESLQAFPVSDQPFAFLHKVAPQQWGAQVFSMGLWVAMPMIAVLMFVNLVLGVISRVAPQSNIFALGFPITMGVGLVSMMAMLPMMQTPFVAALERMLAVFGH</sequence>
<organism evidence="11 12">
    <name type="scientific">Ideonella azotifigens</name>
    <dbReference type="NCBI Taxonomy" id="513160"/>
    <lineage>
        <taxon>Bacteria</taxon>
        <taxon>Pseudomonadati</taxon>
        <taxon>Pseudomonadota</taxon>
        <taxon>Betaproteobacteria</taxon>
        <taxon>Burkholderiales</taxon>
        <taxon>Sphaerotilaceae</taxon>
        <taxon>Ideonella</taxon>
    </lineage>
</organism>
<comment type="function">
    <text evidence="1 10">Role in flagellar biosynthesis.</text>
</comment>
<dbReference type="Proteomes" id="UP001500279">
    <property type="component" value="Unassembled WGS sequence"/>
</dbReference>
<dbReference type="PANTHER" id="PTHR30065">
    <property type="entry name" value="FLAGELLAR BIOSYNTHETIC PROTEIN FLIR"/>
    <property type="match status" value="1"/>
</dbReference>
<evidence type="ECO:0000313" key="12">
    <source>
        <dbReference type="Proteomes" id="UP001500279"/>
    </source>
</evidence>
<evidence type="ECO:0000256" key="6">
    <source>
        <dbReference type="ARBA" id="ARBA00022989"/>
    </source>
</evidence>
<feature type="transmembrane region" description="Helical" evidence="10">
    <location>
        <begin position="214"/>
        <end position="234"/>
    </location>
</feature>
<dbReference type="EMBL" id="BAAAEW010000023">
    <property type="protein sequence ID" value="GAA0756903.1"/>
    <property type="molecule type" value="Genomic_DNA"/>
</dbReference>
<evidence type="ECO:0000256" key="4">
    <source>
        <dbReference type="ARBA" id="ARBA00022475"/>
    </source>
</evidence>
<keyword evidence="4 10" id="KW-1003">Cell membrane</keyword>
<accession>A0ABP3VGS6</accession>
<dbReference type="PANTHER" id="PTHR30065:SF8">
    <property type="entry name" value="FLAGELLAR BIOSYNTHETIC PROTEIN FLIR"/>
    <property type="match status" value="1"/>
</dbReference>
<dbReference type="RefSeq" id="WP_141288606.1">
    <property type="nucleotide sequence ID" value="NZ_BAAAEW010000023.1"/>
</dbReference>
<comment type="subcellular location">
    <subcellularLocation>
        <location evidence="10">Cell membrane</location>
        <topology evidence="10">Multi-pass membrane protein</topology>
    </subcellularLocation>
    <subcellularLocation>
        <location evidence="10">Bacterial flagellum basal body</location>
    </subcellularLocation>
</comment>
<keyword evidence="6 10" id="KW-1133">Transmembrane helix</keyword>
<dbReference type="NCBIfam" id="TIGR01400">
    <property type="entry name" value="fliR"/>
    <property type="match status" value="1"/>
</dbReference>
<keyword evidence="8 10" id="KW-0975">Bacterial flagellum</keyword>
<evidence type="ECO:0000256" key="8">
    <source>
        <dbReference type="ARBA" id="ARBA00023143"/>
    </source>
</evidence>
<dbReference type="Pfam" id="PF01311">
    <property type="entry name" value="Bac_export_1"/>
    <property type="match status" value="1"/>
</dbReference>
<name>A0ABP3VGS6_9BURK</name>
<proteinExistence type="inferred from homology"/>
<keyword evidence="11" id="KW-0966">Cell projection</keyword>
<dbReference type="InterPro" id="IPR006303">
    <property type="entry name" value="FliR"/>
</dbReference>
<comment type="caution">
    <text evidence="11">The sequence shown here is derived from an EMBL/GenBank/DDBJ whole genome shotgun (WGS) entry which is preliminary data.</text>
</comment>
<feature type="transmembrane region" description="Helical" evidence="10">
    <location>
        <begin position="129"/>
        <end position="148"/>
    </location>
</feature>
<evidence type="ECO:0000256" key="2">
    <source>
        <dbReference type="ARBA" id="ARBA00009772"/>
    </source>
</evidence>
<keyword evidence="11" id="KW-0282">Flagellum</keyword>
<evidence type="ECO:0000256" key="9">
    <source>
        <dbReference type="NCBIfam" id="TIGR01400"/>
    </source>
</evidence>
<feature type="transmembrane region" description="Helical" evidence="10">
    <location>
        <begin position="45"/>
        <end position="65"/>
    </location>
</feature>
<keyword evidence="7 10" id="KW-0472">Membrane</keyword>
<feature type="transmembrane region" description="Helical" evidence="10">
    <location>
        <begin position="12"/>
        <end position="33"/>
    </location>
</feature>
<evidence type="ECO:0000256" key="5">
    <source>
        <dbReference type="ARBA" id="ARBA00022692"/>
    </source>
</evidence>
<dbReference type="InterPro" id="IPR002010">
    <property type="entry name" value="T3SS_IM_R"/>
</dbReference>
<reference evidence="12" key="1">
    <citation type="journal article" date="2019" name="Int. J. Syst. Evol. Microbiol.">
        <title>The Global Catalogue of Microorganisms (GCM) 10K type strain sequencing project: providing services to taxonomists for standard genome sequencing and annotation.</title>
        <authorList>
            <consortium name="The Broad Institute Genomics Platform"/>
            <consortium name="The Broad Institute Genome Sequencing Center for Infectious Disease"/>
            <person name="Wu L."/>
            <person name="Ma J."/>
        </authorList>
    </citation>
    <scope>NUCLEOTIDE SEQUENCE [LARGE SCALE GENOMIC DNA]</scope>
    <source>
        <strain evidence="12">JCM 15503</strain>
    </source>
</reference>
<comment type="similarity">
    <text evidence="2 10">Belongs to the FliR/MopE/SpaR family.</text>
</comment>
<dbReference type="PRINTS" id="PR00953">
    <property type="entry name" value="TYPE3IMRPROT"/>
</dbReference>
<feature type="transmembrane region" description="Helical" evidence="10">
    <location>
        <begin position="183"/>
        <end position="202"/>
    </location>
</feature>
<evidence type="ECO:0000256" key="3">
    <source>
        <dbReference type="ARBA" id="ARBA00021717"/>
    </source>
</evidence>
<keyword evidence="11" id="KW-0969">Cilium</keyword>
<evidence type="ECO:0000313" key="11">
    <source>
        <dbReference type="EMBL" id="GAA0756903.1"/>
    </source>
</evidence>
<gene>
    <name evidence="11" type="primary">fliR</name>
    <name evidence="11" type="ORF">GCM10009107_35910</name>
</gene>
<evidence type="ECO:0000256" key="7">
    <source>
        <dbReference type="ARBA" id="ARBA00023136"/>
    </source>
</evidence>
<protein>
    <recommendedName>
        <fullName evidence="3 9">Flagellar biosynthetic protein FliR</fullName>
    </recommendedName>
</protein>
<evidence type="ECO:0000256" key="1">
    <source>
        <dbReference type="ARBA" id="ARBA00002578"/>
    </source>
</evidence>
<evidence type="ECO:0000256" key="10">
    <source>
        <dbReference type="RuleBase" id="RU362071"/>
    </source>
</evidence>